<dbReference type="Pfam" id="PF00333">
    <property type="entry name" value="Ribosomal_S5"/>
    <property type="match status" value="1"/>
</dbReference>
<comment type="function">
    <text evidence="7">With S4 and S12 plays an important role in translational accuracy.</text>
</comment>
<reference evidence="10 11" key="1">
    <citation type="submission" date="2024-04" db="EMBL/GenBank/DDBJ databases">
        <title>draft genome sequnece of Paenibacillus filicis.</title>
        <authorList>
            <person name="Kim D.-U."/>
        </authorList>
    </citation>
    <scope>NUCLEOTIDE SEQUENCE [LARGE SCALE GENOMIC DNA]</scope>
    <source>
        <strain evidence="10 11">KACC14197</strain>
    </source>
</reference>
<proteinExistence type="inferred from homology"/>
<protein>
    <recommendedName>
        <fullName evidence="6 7">Small ribosomal subunit protein uS5</fullName>
    </recommendedName>
</protein>
<evidence type="ECO:0000256" key="6">
    <source>
        <dbReference type="ARBA" id="ARBA00035255"/>
    </source>
</evidence>
<dbReference type="EMBL" id="JBBPCC010000034">
    <property type="protein sequence ID" value="MEK8132720.1"/>
    <property type="molecule type" value="Genomic_DNA"/>
</dbReference>
<dbReference type="PANTHER" id="PTHR48277:SF1">
    <property type="entry name" value="MITOCHONDRIAL RIBOSOMAL PROTEIN S5"/>
    <property type="match status" value="1"/>
</dbReference>
<dbReference type="PROSITE" id="PS50881">
    <property type="entry name" value="S5_DSRBD"/>
    <property type="match status" value="1"/>
</dbReference>
<keyword evidence="4 7" id="KW-0689">Ribosomal protein</keyword>
<evidence type="ECO:0000313" key="11">
    <source>
        <dbReference type="Proteomes" id="UP001469365"/>
    </source>
</evidence>
<evidence type="ECO:0000313" key="10">
    <source>
        <dbReference type="EMBL" id="MEK8132720.1"/>
    </source>
</evidence>
<dbReference type="SUPFAM" id="SSF54211">
    <property type="entry name" value="Ribosomal protein S5 domain 2-like"/>
    <property type="match status" value="1"/>
</dbReference>
<dbReference type="GO" id="GO:0005840">
    <property type="term" value="C:ribosome"/>
    <property type="evidence" value="ECO:0007669"/>
    <property type="project" value="UniProtKB-KW"/>
</dbReference>
<dbReference type="InterPro" id="IPR013810">
    <property type="entry name" value="Ribosomal_uS5_N"/>
</dbReference>
<dbReference type="InterPro" id="IPR000851">
    <property type="entry name" value="Ribosomal_uS5"/>
</dbReference>
<dbReference type="Pfam" id="PF03719">
    <property type="entry name" value="Ribosomal_S5_C"/>
    <property type="match status" value="1"/>
</dbReference>
<comment type="subunit">
    <text evidence="7">Part of the 30S ribosomal subunit. Contacts proteins S4 and S8.</text>
</comment>
<evidence type="ECO:0000256" key="5">
    <source>
        <dbReference type="ARBA" id="ARBA00023274"/>
    </source>
</evidence>
<comment type="similarity">
    <text evidence="1 7 8">Belongs to the universal ribosomal protein uS5 family.</text>
</comment>
<evidence type="ECO:0000256" key="7">
    <source>
        <dbReference type="HAMAP-Rule" id="MF_01307"/>
    </source>
</evidence>
<dbReference type="SUPFAM" id="SSF54768">
    <property type="entry name" value="dsRNA-binding domain-like"/>
    <property type="match status" value="1"/>
</dbReference>
<comment type="caution">
    <text evidence="10">The sequence shown here is derived from an EMBL/GenBank/DDBJ whole genome shotgun (WGS) entry which is preliminary data.</text>
</comment>
<sequence>MRIDPNTLELTEKVVQINRVAKVVKGGRRFSFSALVVVGDGNGWVGAGIGKASEVPDAIRKGIEDAKKNLIQVPIVGTTVPHLVVGHFGAGRVLLKPASKGTGVIAGGPVRAVLELAGVGDILTKSLGSSNSMNMVNATLEGLQRLKRAEDVAKLRGKTVEELLG</sequence>
<keyword evidence="3 7" id="KW-0694">RNA-binding</keyword>
<dbReference type="InterPro" id="IPR020568">
    <property type="entry name" value="Ribosomal_Su5_D2-typ_SF"/>
</dbReference>
<dbReference type="InterPro" id="IPR018192">
    <property type="entry name" value="Ribosomal_uS5_N_CS"/>
</dbReference>
<dbReference type="Gene3D" id="3.30.230.10">
    <property type="match status" value="1"/>
</dbReference>
<dbReference type="HAMAP" id="MF_01307_B">
    <property type="entry name" value="Ribosomal_uS5_B"/>
    <property type="match status" value="1"/>
</dbReference>
<dbReference type="PROSITE" id="PS00585">
    <property type="entry name" value="RIBOSOMAL_S5"/>
    <property type="match status" value="1"/>
</dbReference>
<name>A0ABU9DX88_9BACL</name>
<accession>A0ABU9DX88</accession>
<evidence type="ECO:0000259" key="9">
    <source>
        <dbReference type="PROSITE" id="PS50881"/>
    </source>
</evidence>
<organism evidence="10 11">
    <name type="scientific">Paenibacillus filicis</name>
    <dbReference type="NCBI Taxonomy" id="669464"/>
    <lineage>
        <taxon>Bacteria</taxon>
        <taxon>Bacillati</taxon>
        <taxon>Bacillota</taxon>
        <taxon>Bacilli</taxon>
        <taxon>Bacillales</taxon>
        <taxon>Paenibacillaceae</taxon>
        <taxon>Paenibacillus</taxon>
    </lineage>
</organism>
<dbReference type="RefSeq" id="WP_341419845.1">
    <property type="nucleotide sequence ID" value="NZ_JBBPCC010000034.1"/>
</dbReference>
<evidence type="ECO:0000256" key="8">
    <source>
        <dbReference type="RuleBase" id="RU003823"/>
    </source>
</evidence>
<keyword evidence="2 7" id="KW-0699">rRNA-binding</keyword>
<evidence type="ECO:0000256" key="3">
    <source>
        <dbReference type="ARBA" id="ARBA00022884"/>
    </source>
</evidence>
<dbReference type="InterPro" id="IPR005324">
    <property type="entry name" value="Ribosomal_uS5_C"/>
</dbReference>
<keyword evidence="5 7" id="KW-0687">Ribonucleoprotein</keyword>
<comment type="function">
    <text evidence="7">Located at the back of the 30S subunit body where it stabilizes the conformation of the head with respect to the body.</text>
</comment>
<evidence type="ECO:0000256" key="1">
    <source>
        <dbReference type="ARBA" id="ARBA00008945"/>
    </source>
</evidence>
<dbReference type="InterPro" id="IPR014721">
    <property type="entry name" value="Ribsml_uS5_D2-typ_fold_subgr"/>
</dbReference>
<gene>
    <name evidence="7 10" type="primary">rpsE</name>
    <name evidence="10" type="ORF">WMW72_33050</name>
</gene>
<keyword evidence="11" id="KW-1185">Reference proteome</keyword>
<dbReference type="Proteomes" id="UP001469365">
    <property type="component" value="Unassembled WGS sequence"/>
</dbReference>
<feature type="domain" description="S5 DRBM" evidence="9">
    <location>
        <begin position="10"/>
        <end position="73"/>
    </location>
</feature>
<comment type="domain">
    <text evidence="7">The N-terminal domain interacts with the head of the 30S subunit; the C-terminal domain interacts with the body and contacts protein S4. The interaction surface between S4 and S5 is involved in control of translational fidelity.</text>
</comment>
<dbReference type="PANTHER" id="PTHR48277">
    <property type="entry name" value="MITOCHONDRIAL RIBOSOMAL PROTEIN S5"/>
    <property type="match status" value="1"/>
</dbReference>
<evidence type="ECO:0000256" key="2">
    <source>
        <dbReference type="ARBA" id="ARBA00022730"/>
    </source>
</evidence>
<evidence type="ECO:0000256" key="4">
    <source>
        <dbReference type="ARBA" id="ARBA00022980"/>
    </source>
</evidence>
<dbReference type="NCBIfam" id="TIGR01021">
    <property type="entry name" value="rpsE_bact"/>
    <property type="match status" value="1"/>
</dbReference>
<dbReference type="Gene3D" id="3.30.160.20">
    <property type="match status" value="1"/>
</dbReference>
<dbReference type="InterPro" id="IPR005712">
    <property type="entry name" value="Ribosomal_uS5_bac-type"/>
</dbReference>